<evidence type="ECO:0000313" key="13">
    <source>
        <dbReference type="EMBL" id="MBF8734099.1"/>
    </source>
</evidence>
<reference evidence="14" key="14">
    <citation type="submission" date="2022-05" db="EMBL/GenBank/DDBJ databases">
        <authorList>
            <person name="Yi M."/>
        </authorList>
    </citation>
    <scope>NUCLEOTIDE SEQUENCE</scope>
    <source>
        <strain evidence="14">DS2</strain>
    </source>
</reference>
<sequence length="86" mass="9448">MSKGHSLQDPYLNTLRKEKVPVSIYLVNGIKLQGSIESFDQFVVLLKNTVSQMVYKHAISTVVPARPVRLPSPSDSEHGDSEPGNA</sequence>
<evidence type="ECO:0000313" key="14">
    <source>
        <dbReference type="EMBL" id="MCO1622853.1"/>
    </source>
</evidence>
<dbReference type="EMBL" id="CP018743">
    <property type="protein sequence ID" value="APO84631.1"/>
    <property type="molecule type" value="Genomic_DNA"/>
</dbReference>
<evidence type="ECO:0000313" key="11">
    <source>
        <dbReference type="EMBL" id="GLO34243.1"/>
    </source>
</evidence>
<evidence type="ECO:0000313" key="21">
    <source>
        <dbReference type="Proteomes" id="UP000193675"/>
    </source>
</evidence>
<dbReference type="Proteomes" id="UP000254602">
    <property type="component" value="Unassembled WGS sequence"/>
</dbReference>
<reference evidence="12 28" key="12">
    <citation type="submission" date="2020-07" db="EMBL/GenBank/DDBJ databases">
        <title>Diversity of carbapenemase encoding genes among Pseudomonas putida group clinical isolates in a tertiary Brazilian hospital.</title>
        <authorList>
            <person name="Alberto-Lei F."/>
            <person name="Nodari C.S."/>
            <person name="Streling A.P."/>
            <person name="Paulino J.T."/>
            <person name="Bessa-Neto F.O."/>
            <person name="Cayo R."/>
            <person name="Gales A.C."/>
        </authorList>
    </citation>
    <scope>NUCLEOTIDE SEQUENCE [LARGE SCALE GENOMIC DNA]</scope>
    <source>
        <strain evidence="12 28">12464</strain>
    </source>
</reference>
<feature type="domain" description="Sm" evidence="5">
    <location>
        <begin position="9"/>
        <end position="68"/>
    </location>
</feature>
<reference evidence="11" key="15">
    <citation type="submission" date="2023-01" db="EMBL/GenBank/DDBJ databases">
        <title>Whole-genome sequence of Pseudomonas putida NBRC 14671.</title>
        <authorList>
            <person name="Morohoshi T."/>
            <person name="Someya N."/>
        </authorList>
    </citation>
    <scope>NUCLEOTIDE SEQUENCE</scope>
    <source>
        <strain evidence="11">NBRC 14671</strain>
    </source>
</reference>
<dbReference type="GO" id="GO:0006355">
    <property type="term" value="P:regulation of DNA-templated transcription"/>
    <property type="evidence" value="ECO:0007669"/>
    <property type="project" value="InterPro"/>
</dbReference>
<reference evidence="16 21" key="5">
    <citation type="submission" date="2017-04" db="EMBL/GenBank/DDBJ databases">
        <title>Presence of VIM-2 positive Pseudomonas species in chickens and their surrounding environment.</title>
        <authorList>
            <person name="Zhang R."/>
        </authorList>
    </citation>
    <scope>NUCLEOTIDE SEQUENCE [LARGE SCALE GENOMIC DNA]</scope>
    <source>
        <strain evidence="16 21">DZ-C18</strain>
    </source>
</reference>
<evidence type="ECO:0000313" key="12">
    <source>
        <dbReference type="EMBL" id="MBA6114144.1"/>
    </source>
</evidence>
<dbReference type="NCBIfam" id="NF001602">
    <property type="entry name" value="PRK00395.1"/>
    <property type="match status" value="1"/>
</dbReference>
<dbReference type="EMBL" id="CP016634">
    <property type="protein sequence ID" value="ANY89660.1"/>
    <property type="molecule type" value="Genomic_DNA"/>
</dbReference>
<dbReference type="InterPro" id="IPR010920">
    <property type="entry name" value="LSM_dom_sf"/>
</dbReference>
<keyword evidence="1 3" id="KW-0694">RNA-binding</keyword>
<dbReference type="Proteomes" id="UP000185146">
    <property type="component" value="Chromosome"/>
</dbReference>
<dbReference type="RefSeq" id="WP_003258160.1">
    <property type="nucleotide sequence ID" value="NZ_AP022055.1"/>
</dbReference>
<reference evidence="14" key="16">
    <citation type="submission" date="2023-08" db="EMBL/GenBank/DDBJ databases">
        <title>Isolation, Identification, Denitrification Characteristics of A Highly Efficient Aerobic Denitrifying Bacterial Strain DS2.</title>
        <authorList>
            <person name="Wang H."/>
        </authorList>
    </citation>
    <scope>NUCLEOTIDE SEQUENCE</scope>
    <source>
        <strain evidence="14">DS2</strain>
    </source>
</reference>
<reference evidence="6" key="1">
    <citation type="submission" date="2015-04" db="EMBL/GenBank/DDBJ databases">
        <title>Sequence of the crc gene.</title>
        <authorList>
            <person name="Shingler V."/>
        </authorList>
    </citation>
    <scope>NUCLEOTIDE SEQUENCE</scope>
    <source>
        <strain evidence="6">CF600</strain>
    </source>
</reference>
<comment type="similarity">
    <text evidence="3">Belongs to the Hfq family.</text>
</comment>
<evidence type="ECO:0000313" key="15">
    <source>
        <dbReference type="EMBL" id="NWC80666.1"/>
    </source>
</evidence>
<evidence type="ECO:0000256" key="1">
    <source>
        <dbReference type="ARBA" id="ARBA00022884"/>
    </source>
</evidence>
<gene>
    <name evidence="3 6" type="primary">hfq</name>
    <name evidence="16" type="ORF">B7H17_02260</name>
    <name evidence="17" type="ORF">BGP82_12105</name>
    <name evidence="8" type="ORF">BL240_25610</name>
    <name evidence="18" type="ORF">EFK07_15760</name>
    <name evidence="12" type="ORF">H4C47_00185</name>
    <name evidence="15" type="ORF">HX798_10190</name>
    <name evidence="7" type="ORF">IEC33019_4153</name>
    <name evidence="13" type="ORF">IR015_01610</name>
    <name evidence="14" type="ORF">M8C81_19820</name>
    <name evidence="19" type="ORF">NCTC7914_01929</name>
    <name evidence="10" type="ORF">PPTS312_50340</name>
    <name evidence="11" type="ORF">PPUN14671_10760</name>
    <name evidence="9" type="ORF">WP8W18C01_05310</name>
</gene>
<evidence type="ECO:0000313" key="25">
    <source>
        <dbReference type="Proteomes" id="UP000464661"/>
    </source>
</evidence>
<reference evidence="15 27" key="11">
    <citation type="submission" date="2020-04" db="EMBL/GenBank/DDBJ databases">
        <title>Molecular characterization of pseudomonads from Agaricus bisporus reveal novel blotch 2 pathogens in Western Europe.</title>
        <authorList>
            <person name="Taparia T."/>
            <person name="Krijger M."/>
            <person name="Haynes E."/>
            <person name="Elpinstone J.G."/>
            <person name="Noble R."/>
            <person name="Van Der Wolf J."/>
        </authorList>
    </citation>
    <scope>NUCLEOTIDE SEQUENCE [LARGE SCALE GENOMIC DNA]</scope>
    <source>
        <strain evidence="15 27">P7765</strain>
    </source>
</reference>
<dbReference type="GeneID" id="97170257"/>
<evidence type="ECO:0000313" key="19">
    <source>
        <dbReference type="EMBL" id="SUD67820.1"/>
    </source>
</evidence>
<dbReference type="GO" id="GO:0043487">
    <property type="term" value="P:regulation of RNA stability"/>
    <property type="evidence" value="ECO:0007669"/>
    <property type="project" value="TreeGrafter"/>
</dbReference>
<dbReference type="GO" id="GO:0003723">
    <property type="term" value="F:RNA binding"/>
    <property type="evidence" value="ECO:0007669"/>
    <property type="project" value="UniProtKB-UniRule"/>
</dbReference>
<reference evidence="9 26" key="9">
    <citation type="submission" date="2019-12" db="EMBL/GenBank/DDBJ databases">
        <title>complete genome sequences of Pseudomonas putida str. WP8-W18-CRE-01 isolated from wastewater treatment plant effluent.</title>
        <authorList>
            <person name="Sekizuka T."/>
            <person name="Itokawa K."/>
            <person name="Yatsu K."/>
            <person name="Inamine Y."/>
            <person name="Kuroda M."/>
        </authorList>
    </citation>
    <scope>NUCLEOTIDE SEQUENCE [LARGE SCALE GENOMIC DNA]</scope>
    <source>
        <strain evidence="9 26">WP8-W18-CRE-01</strain>
    </source>
</reference>
<dbReference type="GO" id="GO:0005829">
    <property type="term" value="C:cytosol"/>
    <property type="evidence" value="ECO:0007669"/>
    <property type="project" value="TreeGrafter"/>
</dbReference>
<dbReference type="EMBL" id="JADLKB010000001">
    <property type="protein sequence ID" value="MBF8734099.1"/>
    <property type="molecule type" value="Genomic_DNA"/>
</dbReference>
<dbReference type="EMBL" id="JACGDG010000001">
    <property type="protein sequence ID" value="MBA6114144.1"/>
    <property type="molecule type" value="Genomic_DNA"/>
</dbReference>
<evidence type="ECO:0000313" key="23">
    <source>
        <dbReference type="Proteomes" id="UP000254602"/>
    </source>
</evidence>
<accession>A0A1L5PWV6</accession>
<dbReference type="EMBL" id="AP022324">
    <property type="protein sequence ID" value="BBU47119.1"/>
    <property type="molecule type" value="Genomic_DNA"/>
</dbReference>
<dbReference type="SUPFAM" id="SSF50182">
    <property type="entry name" value="Sm-like ribonucleoproteins"/>
    <property type="match status" value="1"/>
</dbReference>
<dbReference type="EMBL" id="JAMHFX010000209">
    <property type="protein sequence ID" value="MCO1622853.1"/>
    <property type="molecule type" value="Genomic_DNA"/>
</dbReference>
<evidence type="ECO:0000313" key="22">
    <source>
        <dbReference type="Proteomes" id="UP000237378"/>
    </source>
</evidence>
<evidence type="ECO:0000313" key="20">
    <source>
        <dbReference type="Proteomes" id="UP000185146"/>
    </source>
</evidence>
<dbReference type="EMBL" id="MING01000047">
    <property type="protein sequence ID" value="POG07316.1"/>
    <property type="molecule type" value="Genomic_DNA"/>
</dbReference>
<evidence type="ECO:0000313" key="6">
    <source>
        <dbReference type="EMBL" id="ALF84909.1"/>
    </source>
</evidence>
<dbReference type="GO" id="GO:0045974">
    <property type="term" value="P:regulation of translation, ncRNA-mediated"/>
    <property type="evidence" value="ECO:0007669"/>
    <property type="project" value="TreeGrafter"/>
</dbReference>
<name>A0A059V5J6_PSEPU</name>
<dbReference type="EMBL" id="RJAI01000038">
    <property type="protein sequence ID" value="RNF87573.1"/>
    <property type="molecule type" value="Genomic_DNA"/>
</dbReference>
<dbReference type="Proteomes" id="UP000237378">
    <property type="component" value="Unassembled WGS sequence"/>
</dbReference>
<dbReference type="SMR" id="A0A059V5J6"/>
<dbReference type="Proteomes" id="UP000542695">
    <property type="component" value="Unassembled WGS sequence"/>
</dbReference>
<evidence type="ECO:0000313" key="7">
    <source>
        <dbReference type="EMBL" id="ANY89660.1"/>
    </source>
</evidence>
<evidence type="ECO:0000313" key="9">
    <source>
        <dbReference type="EMBL" id="BBT38190.1"/>
    </source>
</evidence>
<evidence type="ECO:0000313" key="27">
    <source>
        <dbReference type="Proteomes" id="UP000542695"/>
    </source>
</evidence>
<reference evidence="18 24" key="8">
    <citation type="submission" date="2018-10" db="EMBL/GenBank/DDBJ databases">
        <title>An outbreak of IMP-63 producing strain in France.</title>
        <authorList>
            <person name="Bour M."/>
            <person name="Liapis E."/>
            <person name="Plesiat P."/>
        </authorList>
    </citation>
    <scope>NUCLEOTIDE SEQUENCE [LARGE SCALE GENOMIC DNA]</scope>
    <source>
        <strain evidence="18 24">12917</strain>
    </source>
</reference>
<dbReference type="InterPro" id="IPR047575">
    <property type="entry name" value="Sm"/>
</dbReference>
<dbReference type="EMBL" id="UGUY01000001">
    <property type="protein sequence ID" value="SUD67820.1"/>
    <property type="molecule type" value="Genomic_DNA"/>
</dbReference>
<proteinExistence type="inferred from homology"/>
<dbReference type="AlphaFoldDB" id="A0A059V5J6"/>
<evidence type="ECO:0000313" key="8">
    <source>
        <dbReference type="EMBL" id="APO84631.1"/>
    </source>
</evidence>
<evidence type="ECO:0000256" key="3">
    <source>
        <dbReference type="HAMAP-Rule" id="MF_00436"/>
    </source>
</evidence>
<dbReference type="Proteomes" id="UP000464661">
    <property type="component" value="Chromosome"/>
</dbReference>
<dbReference type="PATRIC" id="fig|303.167.peg.5413"/>
<evidence type="ECO:0000256" key="2">
    <source>
        <dbReference type="ARBA" id="ARBA00023016"/>
    </source>
</evidence>
<dbReference type="PROSITE" id="PS52002">
    <property type="entry name" value="SM"/>
    <property type="match status" value="1"/>
</dbReference>
<dbReference type="Gene3D" id="2.30.30.100">
    <property type="match status" value="1"/>
</dbReference>
<feature type="region of interest" description="Disordered" evidence="4">
    <location>
        <begin position="66"/>
        <end position="86"/>
    </location>
</feature>
<comment type="function">
    <text evidence="3">RNA chaperone that binds small regulatory RNA (sRNAs) and mRNAs to facilitate mRNA translational regulation in response to envelope stress, environmental stress and changes in metabolite concentrations. Also binds with high specificity to tRNAs.</text>
</comment>
<evidence type="ECO:0000256" key="4">
    <source>
        <dbReference type="SAM" id="MobiDB-lite"/>
    </source>
</evidence>
<dbReference type="EMBL" id="BSKJ01000002">
    <property type="protein sequence ID" value="GLO34243.1"/>
    <property type="molecule type" value="Genomic_DNA"/>
</dbReference>
<dbReference type="Proteomes" id="UP000278162">
    <property type="component" value="Unassembled WGS sequence"/>
</dbReference>
<evidence type="ECO:0000313" key="17">
    <source>
        <dbReference type="EMBL" id="POG07316.1"/>
    </source>
</evidence>
<dbReference type="FunFam" id="2.30.30.100:FF:000001">
    <property type="entry name" value="RNA-binding protein Hfq"/>
    <property type="match status" value="1"/>
</dbReference>
<evidence type="ECO:0000313" key="18">
    <source>
        <dbReference type="EMBL" id="RNF87573.1"/>
    </source>
</evidence>
<dbReference type="EMBL" id="KR154235">
    <property type="protein sequence ID" value="ALF84909.1"/>
    <property type="molecule type" value="Genomic_DNA"/>
</dbReference>
<evidence type="ECO:0000313" key="24">
    <source>
        <dbReference type="Proteomes" id="UP000278162"/>
    </source>
</evidence>
<dbReference type="EMBL" id="NBWC01000002">
    <property type="protein sequence ID" value="ORL67905.1"/>
    <property type="molecule type" value="Genomic_DNA"/>
</dbReference>
<dbReference type="Proteomes" id="UP000515680">
    <property type="component" value="Chromosome"/>
</dbReference>
<dbReference type="Proteomes" id="UP001202943">
    <property type="component" value="Unassembled WGS sequence"/>
</dbReference>
<reference evidence="10 25" key="10">
    <citation type="submission" date="2020-01" db="EMBL/GenBank/DDBJ databases">
        <title>Complete Genome Sequence of Pseudomonas putida Strain TS312, Harboring the HdtS type N-acyl-homoserine Lactone Synthase, Isolated from a Paper Mill.</title>
        <authorList>
            <person name="Hosoe A."/>
            <person name="Suenaga T."/>
            <person name="Sugi T."/>
            <person name="Izumi T."/>
            <person name="Nagai N."/>
            <person name="Terada A."/>
        </authorList>
    </citation>
    <scope>NUCLEOTIDE SEQUENCE [LARGE SCALE GENOMIC DNA]</scope>
    <source>
        <strain evidence="10 25">TS312</strain>
    </source>
</reference>
<reference evidence="17 22" key="3">
    <citation type="submission" date="2016-08" db="EMBL/GenBank/DDBJ databases">
        <authorList>
            <person name="Seilhamer J.J."/>
        </authorList>
    </citation>
    <scope>NUCLEOTIDE SEQUENCE [LARGE SCALE GENOMIC DNA]</scope>
    <source>
        <strain evidence="17 22">KH-18-2</strain>
    </source>
</reference>
<dbReference type="Proteomes" id="UP000193675">
    <property type="component" value="Unassembled WGS sequence"/>
</dbReference>
<evidence type="ECO:0000313" key="10">
    <source>
        <dbReference type="EMBL" id="BBU47119.1"/>
    </source>
</evidence>
<comment type="subunit">
    <text evidence="3">Homohexamer.</text>
</comment>
<dbReference type="CDD" id="cd01716">
    <property type="entry name" value="Hfq"/>
    <property type="match status" value="1"/>
</dbReference>
<reference evidence="19 23" key="7">
    <citation type="submission" date="2018-06" db="EMBL/GenBank/DDBJ databases">
        <authorList>
            <consortium name="Pathogen Informatics"/>
            <person name="Doyle S."/>
        </authorList>
    </citation>
    <scope>NUCLEOTIDE SEQUENCE [LARGE SCALE GENOMIC DNA]</scope>
    <source>
        <strain evidence="19 23">NCTC7914</strain>
    </source>
</reference>
<dbReference type="EMBL" id="JACARV010000025">
    <property type="protein sequence ID" value="NWC80666.1"/>
    <property type="molecule type" value="Genomic_DNA"/>
</dbReference>
<evidence type="ECO:0000313" key="26">
    <source>
        <dbReference type="Proteomes" id="UP000515680"/>
    </source>
</evidence>
<dbReference type="Pfam" id="PF17209">
    <property type="entry name" value="Hfq"/>
    <property type="match status" value="1"/>
</dbReference>
<dbReference type="HAMAP" id="MF_00436">
    <property type="entry name" value="Hfq"/>
    <property type="match status" value="1"/>
</dbReference>
<dbReference type="PANTHER" id="PTHR34772">
    <property type="entry name" value="RNA-BINDING PROTEIN HFQ"/>
    <property type="match status" value="1"/>
</dbReference>
<reference evidence="13" key="13">
    <citation type="submission" date="2020-10" db="EMBL/GenBank/DDBJ databases">
        <title>Genome sequences of Pseudomonas isolates.</title>
        <authorList>
            <person name="Wessels L."/>
            <person name="Reich F."/>
            <person name="Hammerl J."/>
        </authorList>
    </citation>
    <scope>NUCLEOTIDE SEQUENCE</scope>
    <source>
        <strain evidence="13">20-MO00640-0</strain>
    </source>
</reference>
<evidence type="ECO:0000313" key="16">
    <source>
        <dbReference type="EMBL" id="ORL67905.1"/>
    </source>
</evidence>
<reference evidence="8 20" key="4">
    <citation type="submission" date="2016-12" db="EMBL/GenBank/DDBJ databases">
        <title>Draft Genome Sequence of Mercury Resistant Pseudomonas DRA525.</title>
        <authorList>
            <person name="Drace K.M."/>
        </authorList>
    </citation>
    <scope>NUCLEOTIDE SEQUENCE [LARGE SCALE GENOMIC DNA]</scope>
    <source>
        <strain evidence="8 20">DRA525</strain>
    </source>
</reference>
<dbReference type="KEGG" id="ppud:DW66_5127"/>
<evidence type="ECO:0000313" key="28">
    <source>
        <dbReference type="Proteomes" id="UP000553948"/>
    </source>
</evidence>
<feature type="compositionally biased region" description="Basic and acidic residues" evidence="4">
    <location>
        <begin position="75"/>
        <end position="86"/>
    </location>
</feature>
<dbReference type="PANTHER" id="PTHR34772:SF1">
    <property type="entry name" value="RNA-BINDING PROTEIN HFQ"/>
    <property type="match status" value="1"/>
</dbReference>
<organism evidence="8 20">
    <name type="scientific">Pseudomonas putida</name>
    <name type="common">Arthrobacter siderocapsulatus</name>
    <dbReference type="NCBI Taxonomy" id="303"/>
    <lineage>
        <taxon>Bacteria</taxon>
        <taxon>Pseudomonadati</taxon>
        <taxon>Pseudomonadota</taxon>
        <taxon>Gammaproteobacteria</taxon>
        <taxon>Pseudomonadales</taxon>
        <taxon>Pseudomonadaceae</taxon>
        <taxon>Pseudomonas</taxon>
    </lineage>
</organism>
<dbReference type="InterPro" id="IPR005001">
    <property type="entry name" value="Hfq"/>
</dbReference>
<dbReference type="Proteomes" id="UP000639504">
    <property type="component" value="Unassembled WGS sequence"/>
</dbReference>
<protein>
    <recommendedName>
        <fullName evidence="3">RNA-binding protein Hfq</fullName>
    </recommendedName>
</protein>
<dbReference type="Proteomes" id="UP001161257">
    <property type="component" value="Unassembled WGS sequence"/>
</dbReference>
<dbReference type="Proteomes" id="UP000553948">
    <property type="component" value="Unassembled WGS sequence"/>
</dbReference>
<reference evidence="7" key="2">
    <citation type="submission" date="2016-07" db="EMBL/GenBank/DDBJ databases">
        <title>New class B carbapenemase carried by novel plasmid in Pseudomonas putida enviromental strain in eastern Amazonia.</title>
        <authorList>
            <person name="Souza C.O."/>
            <person name="Lima K.V."/>
            <person name="Brasiliense D.M."/>
            <person name="Perez-Chaparro P.J."/>
            <person name="Mamizuka E.M."/>
            <person name="Lima M.O."/>
            <person name="Lima L.N."/>
            <person name="McCulloch J.A."/>
        </authorList>
    </citation>
    <scope>NUCLEOTIDE SEQUENCE [LARGE SCALE GENOMIC DNA]</scope>
    <source>
        <strain evidence="7">IEC33019</strain>
    </source>
</reference>
<dbReference type="OrthoDB" id="9799751at2"/>
<evidence type="ECO:0000259" key="5">
    <source>
        <dbReference type="PROSITE" id="PS52002"/>
    </source>
</evidence>
<accession>A0A059V5J6</accession>
<reference evidence="17 22" key="6">
    <citation type="submission" date="2018-03" db="EMBL/GenBank/DDBJ databases">
        <title>Draft genome of Pseudomonas putida strain KH-18-2.</title>
        <authorList>
            <person name="Yoshizawa S."/>
            <person name="Khan N.H."/>
            <person name="Nishimura M."/>
            <person name="Chiura H.X."/>
            <person name="Ogura Y."/>
            <person name="Hayashi T."/>
            <person name="Kogure K."/>
        </authorList>
    </citation>
    <scope>NUCLEOTIDE SEQUENCE [LARGE SCALE GENOMIC DNA]</scope>
    <source>
        <strain evidence="17 22">KH-18-2</strain>
    </source>
</reference>
<dbReference type="EMBL" id="AP022227">
    <property type="protein sequence ID" value="BBT38190.1"/>
    <property type="molecule type" value="Genomic_DNA"/>
</dbReference>
<dbReference type="NCBIfam" id="TIGR02383">
    <property type="entry name" value="Hfq"/>
    <property type="match status" value="1"/>
</dbReference>
<keyword evidence="2 3" id="KW-0346">Stress response</keyword>
<dbReference type="GeneID" id="72422466"/>